<proteinExistence type="predicted"/>
<comment type="caution">
    <text evidence="7">The sequence shown here is derived from an EMBL/GenBank/DDBJ whole genome shotgun (WGS) entry which is preliminary data.</text>
</comment>
<dbReference type="PROSITE" id="PS50970">
    <property type="entry name" value="HCY"/>
    <property type="match status" value="1"/>
</dbReference>
<protein>
    <submittedName>
        <fullName evidence="7">Putative Homocysteine methyltransferase</fullName>
    </submittedName>
</protein>
<evidence type="ECO:0000256" key="2">
    <source>
        <dbReference type="ARBA" id="ARBA00022679"/>
    </source>
</evidence>
<dbReference type="PANTHER" id="PTHR46015:SF1">
    <property type="entry name" value="HOMOCYSTEINE S-METHYLTRANSFERASE-LIKE ISOFORM 1"/>
    <property type="match status" value="1"/>
</dbReference>
<dbReference type="AlphaFoldDB" id="R4YZI9"/>
<keyword evidence="2 5" id="KW-0808">Transferase</keyword>
<dbReference type="Gene3D" id="3.20.20.330">
    <property type="entry name" value="Homocysteine-binding-like domain"/>
    <property type="match status" value="1"/>
</dbReference>
<dbReference type="PIRSF" id="PIRSF037505">
    <property type="entry name" value="Betaine_HMT"/>
    <property type="match status" value="1"/>
</dbReference>
<keyword evidence="1 5" id="KW-0489">Methyltransferase</keyword>
<feature type="domain" description="Hcy-binding" evidence="6">
    <location>
        <begin position="17"/>
        <end position="365"/>
    </location>
</feature>
<comment type="cofactor">
    <cofactor evidence="5">
        <name>Zn(2+)</name>
        <dbReference type="ChEBI" id="CHEBI:29105"/>
    </cofactor>
</comment>
<name>R4YZI9_9ACTN</name>
<dbReference type="InterPro" id="IPR051486">
    <property type="entry name" value="Hcy_S-methyltransferase"/>
</dbReference>
<evidence type="ECO:0000313" key="7">
    <source>
        <dbReference type="EMBL" id="CCM63810.1"/>
    </source>
</evidence>
<evidence type="ECO:0000259" key="6">
    <source>
        <dbReference type="PROSITE" id="PS50970"/>
    </source>
</evidence>
<dbReference type="PANTHER" id="PTHR46015">
    <property type="entry name" value="ZGC:172121"/>
    <property type="match status" value="1"/>
</dbReference>
<dbReference type="GO" id="GO:0008898">
    <property type="term" value="F:S-adenosylmethionine-homocysteine S-methyltransferase activity"/>
    <property type="evidence" value="ECO:0007669"/>
    <property type="project" value="TreeGrafter"/>
</dbReference>
<dbReference type="EMBL" id="CANL01000023">
    <property type="protein sequence ID" value="CCM63810.1"/>
    <property type="molecule type" value="Genomic_DNA"/>
</dbReference>
<feature type="binding site" evidence="5">
    <location>
        <position position="350"/>
    </location>
    <ligand>
        <name>Zn(2+)</name>
        <dbReference type="ChEBI" id="CHEBI:29105"/>
    </ligand>
</feature>
<dbReference type="NCBIfam" id="NF007020">
    <property type="entry name" value="PRK09485.1"/>
    <property type="match status" value="1"/>
</dbReference>
<accession>R4YZI9</accession>
<sequence length="377" mass="38377">MAQADVRVDSVAYPNPNPTLAAALDRGPIVADGGLSTVLDQLGTPASGPLWTGEVLVSRPDQVRRAHRAMLDAGAQVVLASGYQVSGRTALLSGRSAATADRLLVEANRLVREARDGWAADAETSSAASPAPVSAASPAPVSAGCAGRAWVAASIGPFGAALADGSEYQGEYGLTVAALTAFHRERLDVLAAAQASPPTSVDVWWFETVPDPDEVAALVAGLAPVLAELDVARLPVPEVIVTMTVGRDGRVPTGAPIDEALAPMLRLDPTDPARPVALGVNCCAPQDVAPALDRLAMSTDLPLVAKPNLGGTWDHVAGAFVGAVSDGSSSAGHRPLEAWLDLGARLIGGCCGTGTFQLSRIAAQLANLGPAGGHETR</sequence>
<feature type="binding site" evidence="5">
    <location>
        <position position="351"/>
    </location>
    <ligand>
        <name>Zn(2+)</name>
        <dbReference type="ChEBI" id="CHEBI:29105"/>
    </ligand>
</feature>
<dbReference type="STRING" id="1229780.BN381_30006"/>
<dbReference type="InterPro" id="IPR017226">
    <property type="entry name" value="BHMT-like"/>
</dbReference>
<dbReference type="Proteomes" id="UP000018291">
    <property type="component" value="Unassembled WGS sequence"/>
</dbReference>
<organism evidence="7 8">
    <name type="scientific">Candidatus Neomicrothrix parvicella RN1</name>
    <dbReference type="NCBI Taxonomy" id="1229780"/>
    <lineage>
        <taxon>Bacteria</taxon>
        <taxon>Bacillati</taxon>
        <taxon>Actinomycetota</taxon>
        <taxon>Acidimicrobiia</taxon>
        <taxon>Acidimicrobiales</taxon>
        <taxon>Microthrixaceae</taxon>
        <taxon>Candidatus Neomicrothrix</taxon>
    </lineage>
</organism>
<dbReference type="Pfam" id="PF02574">
    <property type="entry name" value="S-methyl_trans"/>
    <property type="match status" value="1"/>
</dbReference>
<evidence type="ECO:0000256" key="5">
    <source>
        <dbReference type="PROSITE-ProRule" id="PRU00333"/>
    </source>
</evidence>
<dbReference type="HOGENOM" id="CLU_004914_3_2_11"/>
<dbReference type="SUPFAM" id="SSF82282">
    <property type="entry name" value="Homocysteine S-methyltransferase"/>
    <property type="match status" value="1"/>
</dbReference>
<dbReference type="InterPro" id="IPR003726">
    <property type="entry name" value="HCY_dom"/>
</dbReference>
<keyword evidence="4 5" id="KW-0862">Zinc</keyword>
<dbReference type="GO" id="GO:0033528">
    <property type="term" value="P:S-methylmethionine cycle"/>
    <property type="evidence" value="ECO:0007669"/>
    <property type="project" value="TreeGrafter"/>
</dbReference>
<feature type="binding site" evidence="5">
    <location>
        <position position="282"/>
    </location>
    <ligand>
        <name>Zn(2+)</name>
        <dbReference type="ChEBI" id="CHEBI:29105"/>
    </ligand>
</feature>
<evidence type="ECO:0000313" key="8">
    <source>
        <dbReference type="Proteomes" id="UP000018291"/>
    </source>
</evidence>
<gene>
    <name evidence="7" type="ORF">BN381_30006</name>
</gene>
<dbReference type="eggNOG" id="COG2040">
    <property type="taxonomic scope" value="Bacteria"/>
</dbReference>
<dbReference type="GO" id="GO:0032259">
    <property type="term" value="P:methylation"/>
    <property type="evidence" value="ECO:0007669"/>
    <property type="project" value="UniProtKB-KW"/>
</dbReference>
<evidence type="ECO:0000256" key="4">
    <source>
        <dbReference type="ARBA" id="ARBA00022833"/>
    </source>
</evidence>
<dbReference type="GO" id="GO:0008270">
    <property type="term" value="F:zinc ion binding"/>
    <property type="evidence" value="ECO:0007669"/>
    <property type="project" value="InterPro"/>
</dbReference>
<dbReference type="GO" id="GO:0009086">
    <property type="term" value="P:methionine biosynthetic process"/>
    <property type="evidence" value="ECO:0007669"/>
    <property type="project" value="InterPro"/>
</dbReference>
<reference evidence="7 8" key="1">
    <citation type="journal article" date="2013" name="ISME J.">
        <title>Metabolic model for the filamentous 'Candidatus Microthrix parvicella' based on genomic and metagenomic analyses.</title>
        <authorList>
            <person name="Jon McIlroy S."/>
            <person name="Kristiansen R."/>
            <person name="Albertsen M."/>
            <person name="Michael Karst S."/>
            <person name="Rossetti S."/>
            <person name="Lund Nielsen J."/>
            <person name="Tandoi V."/>
            <person name="James Seviour R."/>
            <person name="Nielsen P.H."/>
        </authorList>
    </citation>
    <scope>NUCLEOTIDE SEQUENCE [LARGE SCALE GENOMIC DNA]</scope>
    <source>
        <strain evidence="7 8">RN1</strain>
    </source>
</reference>
<evidence type="ECO:0000256" key="3">
    <source>
        <dbReference type="ARBA" id="ARBA00022723"/>
    </source>
</evidence>
<keyword evidence="8" id="KW-1185">Reference proteome</keyword>
<dbReference type="InterPro" id="IPR036589">
    <property type="entry name" value="HCY_dom_sf"/>
</dbReference>
<evidence type="ECO:0000256" key="1">
    <source>
        <dbReference type="ARBA" id="ARBA00022603"/>
    </source>
</evidence>
<keyword evidence="3 5" id="KW-0479">Metal-binding</keyword>